<reference evidence="2" key="1">
    <citation type="submission" date="2022-07" db="EMBL/GenBank/DDBJ databases">
        <title>Genome sequencing of Photobacterium atrarenae GJH2-4.</title>
        <authorList>
            <person name="Park S.-J."/>
        </authorList>
    </citation>
    <scope>NUCLEOTIDE SEQUENCE</scope>
    <source>
        <strain evidence="2">GJH2-4</strain>
    </source>
</reference>
<dbReference type="Pfam" id="PF02190">
    <property type="entry name" value="LON_substr_bdg"/>
    <property type="match status" value="1"/>
</dbReference>
<name>A0ABY5GC36_9GAMM</name>
<feature type="domain" description="Lon N-terminal" evidence="1">
    <location>
        <begin position="6"/>
        <end position="189"/>
    </location>
</feature>
<accession>A0ABY5GC36</accession>
<evidence type="ECO:0000313" key="3">
    <source>
        <dbReference type="Proteomes" id="UP001057998"/>
    </source>
</evidence>
<dbReference type="SUPFAM" id="SSF88697">
    <property type="entry name" value="PUA domain-like"/>
    <property type="match status" value="1"/>
</dbReference>
<evidence type="ECO:0000313" key="2">
    <source>
        <dbReference type="EMBL" id="UTV26779.1"/>
    </source>
</evidence>
<evidence type="ECO:0000259" key="1">
    <source>
        <dbReference type="Pfam" id="PF02190"/>
    </source>
</evidence>
<keyword evidence="3" id="KW-1185">Reference proteome</keyword>
<dbReference type="InterPro" id="IPR003111">
    <property type="entry name" value="Lon_prtase_N"/>
</dbReference>
<dbReference type="RefSeq" id="WP_255387990.1">
    <property type="nucleotide sequence ID" value="NZ_CP101508.1"/>
</dbReference>
<dbReference type="InterPro" id="IPR015947">
    <property type="entry name" value="PUA-like_sf"/>
</dbReference>
<sequence>MADIALYPSSKHLLPQGRLELVITEERFIRMIKQSLNDERSFALCMLNEFETHDDVKKIPAIATEAKIVDFNADENGLLSIIAEGVQLIRILAIEVDQDGLLHGTCQPHPTWPDIHIDSKTMCLADKLKMFYQTMPELGALYPTPNYHNVTWVCQRWLEILPLEAHYKQLLLTQETVSLTIRFLLKLLDTDDEPSSETA</sequence>
<dbReference type="InterPro" id="IPR046336">
    <property type="entry name" value="Lon_prtase_N_sf"/>
</dbReference>
<proteinExistence type="predicted"/>
<dbReference type="EMBL" id="CP101508">
    <property type="protein sequence ID" value="UTV26779.1"/>
    <property type="molecule type" value="Genomic_DNA"/>
</dbReference>
<dbReference type="Proteomes" id="UP001057998">
    <property type="component" value="Chromosome 1"/>
</dbReference>
<gene>
    <name evidence="2" type="ORF">NNL38_10470</name>
</gene>
<protein>
    <submittedName>
        <fullName evidence="2">LON peptidase substrate-binding domain-containing protein</fullName>
    </submittedName>
</protein>
<dbReference type="Gene3D" id="1.10.4060.10">
    <property type="entry name" value="BPP1347 like domain"/>
    <property type="match status" value="1"/>
</dbReference>
<organism evidence="2 3">
    <name type="scientific">Photobacterium atrarenae</name>
    <dbReference type="NCBI Taxonomy" id="865757"/>
    <lineage>
        <taxon>Bacteria</taxon>
        <taxon>Pseudomonadati</taxon>
        <taxon>Pseudomonadota</taxon>
        <taxon>Gammaproteobacteria</taxon>
        <taxon>Vibrionales</taxon>
        <taxon>Vibrionaceae</taxon>
        <taxon>Photobacterium</taxon>
    </lineage>
</organism>
<dbReference type="Gene3D" id="2.30.130.40">
    <property type="entry name" value="LON domain-like"/>
    <property type="match status" value="1"/>
</dbReference>